<accession>A0A1I2SFV4</accession>
<organism evidence="2 3">
    <name type="scientific">Halopelagius inordinatus</name>
    <dbReference type="NCBI Taxonomy" id="553467"/>
    <lineage>
        <taxon>Archaea</taxon>
        <taxon>Methanobacteriati</taxon>
        <taxon>Methanobacteriota</taxon>
        <taxon>Stenosarchaea group</taxon>
        <taxon>Halobacteria</taxon>
        <taxon>Halobacteriales</taxon>
        <taxon>Haloferacaceae</taxon>
    </lineage>
</organism>
<keyword evidence="1" id="KW-1133">Transmembrane helix</keyword>
<keyword evidence="1" id="KW-0472">Membrane</keyword>
<evidence type="ECO:0000313" key="3">
    <source>
        <dbReference type="Proteomes" id="UP000198876"/>
    </source>
</evidence>
<keyword evidence="1" id="KW-0812">Transmembrane</keyword>
<protein>
    <submittedName>
        <fullName evidence="2">Uncharacterized protein</fullName>
    </submittedName>
</protein>
<evidence type="ECO:0000313" key="2">
    <source>
        <dbReference type="EMBL" id="SFG51714.1"/>
    </source>
</evidence>
<feature type="transmembrane region" description="Helical" evidence="1">
    <location>
        <begin position="32"/>
        <end position="51"/>
    </location>
</feature>
<gene>
    <name evidence="2" type="ORF">SAMN04488063_2285</name>
</gene>
<dbReference type="Proteomes" id="UP000198876">
    <property type="component" value="Unassembled WGS sequence"/>
</dbReference>
<keyword evidence="3" id="KW-1185">Reference proteome</keyword>
<dbReference type="AlphaFoldDB" id="A0A1I2SFV4"/>
<sequence length="67" mass="7107">MVNETLWGAYAAGIGLGILLGGLLGVAASDMWHLVGLLLFSLGFIVASLVFDRRSQRSVTQDVADDE</sequence>
<evidence type="ECO:0000256" key="1">
    <source>
        <dbReference type="SAM" id="Phobius"/>
    </source>
</evidence>
<feature type="transmembrane region" description="Helical" evidence="1">
    <location>
        <begin position="7"/>
        <end position="26"/>
    </location>
</feature>
<dbReference type="EMBL" id="FOOQ01000002">
    <property type="protein sequence ID" value="SFG51714.1"/>
    <property type="molecule type" value="Genomic_DNA"/>
</dbReference>
<reference evidence="3" key="1">
    <citation type="submission" date="2016-10" db="EMBL/GenBank/DDBJ databases">
        <authorList>
            <person name="Varghese N."/>
            <person name="Submissions S."/>
        </authorList>
    </citation>
    <scope>NUCLEOTIDE SEQUENCE [LARGE SCALE GENOMIC DNA]</scope>
    <source>
        <strain evidence="3">CGMCC 1.7739</strain>
    </source>
</reference>
<proteinExistence type="predicted"/>
<dbReference type="RefSeq" id="WP_092892242.1">
    <property type="nucleotide sequence ID" value="NZ_FOOQ01000002.1"/>
</dbReference>
<name>A0A1I2SFV4_9EURY</name>